<accession>X1JSS7</accession>
<comment type="caution">
    <text evidence="2">The sequence shown here is derived from an EMBL/GenBank/DDBJ whole genome shotgun (WGS) entry which is preliminary data.</text>
</comment>
<evidence type="ECO:0000313" key="2">
    <source>
        <dbReference type="EMBL" id="GAH81334.1"/>
    </source>
</evidence>
<feature type="region of interest" description="Disordered" evidence="1">
    <location>
        <begin position="25"/>
        <end position="46"/>
    </location>
</feature>
<gene>
    <name evidence="2" type="ORF">S03H2_62992</name>
</gene>
<evidence type="ECO:0000256" key="1">
    <source>
        <dbReference type="SAM" id="MobiDB-lite"/>
    </source>
</evidence>
<protein>
    <submittedName>
        <fullName evidence="2">Uncharacterized protein</fullName>
    </submittedName>
</protein>
<reference evidence="2" key="1">
    <citation type="journal article" date="2014" name="Front. Microbiol.">
        <title>High frequency of phylogenetically diverse reductive dehalogenase-homologous genes in deep subseafloor sedimentary metagenomes.</title>
        <authorList>
            <person name="Kawai M."/>
            <person name="Futagami T."/>
            <person name="Toyoda A."/>
            <person name="Takaki Y."/>
            <person name="Nishi S."/>
            <person name="Hori S."/>
            <person name="Arai W."/>
            <person name="Tsubouchi T."/>
            <person name="Morono Y."/>
            <person name="Uchiyama I."/>
            <person name="Ito T."/>
            <person name="Fujiyama A."/>
            <person name="Inagaki F."/>
            <person name="Takami H."/>
        </authorList>
    </citation>
    <scope>NUCLEOTIDE SEQUENCE</scope>
    <source>
        <strain evidence="2">Expedition CK06-06</strain>
    </source>
</reference>
<sequence length="46" mass="5159">KGIAQKKAKKYLSERLYTTMTKKKSSNLNLGTIKNNDTTTSTPNIK</sequence>
<organism evidence="2">
    <name type="scientific">marine sediment metagenome</name>
    <dbReference type="NCBI Taxonomy" id="412755"/>
    <lineage>
        <taxon>unclassified sequences</taxon>
        <taxon>metagenomes</taxon>
        <taxon>ecological metagenomes</taxon>
    </lineage>
</organism>
<feature type="non-terminal residue" evidence="2">
    <location>
        <position position="1"/>
    </location>
</feature>
<proteinExistence type="predicted"/>
<dbReference type="AlphaFoldDB" id="X1JSS7"/>
<name>X1JSS7_9ZZZZ</name>
<dbReference type="EMBL" id="BARU01040780">
    <property type="protein sequence ID" value="GAH81334.1"/>
    <property type="molecule type" value="Genomic_DNA"/>
</dbReference>